<evidence type="ECO:0000259" key="3">
    <source>
        <dbReference type="Pfam" id="PF15649"/>
    </source>
</evidence>
<feature type="coiled-coil region" evidence="1">
    <location>
        <begin position="257"/>
        <end position="320"/>
    </location>
</feature>
<comment type="caution">
    <text evidence="4">The sequence shown here is derived from an EMBL/GenBank/DDBJ whole genome shotgun (WGS) entry which is preliminary data.</text>
</comment>
<proteinExistence type="predicted"/>
<accession>A0A5Y8YC82</accession>
<protein>
    <recommendedName>
        <fullName evidence="3">Tox-REase-7 domain-containing protein</fullName>
    </recommendedName>
</protein>
<feature type="region of interest" description="Disordered" evidence="2">
    <location>
        <begin position="354"/>
        <end position="401"/>
    </location>
</feature>
<sequence length="603" mass="70098">MNEGIKIDFAKVNFHIKEFQKVYILENCKLCFYSPFHLQTQNGKEVKKIEKKGKSKIYLIDEDGKTVDIDKTSEQNKIKAREEKRKKEEKSKNVLFSNDEKGNDAINAYFGEKNIDTLNKAYEEREAKPLSRNTENFKDYDVFYDVYTSKDNKDNSVNKKLGCGDGFEVNNGIAEVGAEFFDKCFEKGIYVLIPRLVSSDKNEELHFDPVPLEDKGFVVTDFRKGKKGEKNIDLSFQRNIAKIKNPNLTLQSPKEFLQALNENKEFAEDDKIQQAQAIKKACGKKADEITKILLKDDKSLKDVIRDEEKLEKKIKELQSKPKTNEKLNLLGRLEFLQRNQKKVKEYKDIIDNLQNPQQVSDSKQNNSTKGRAKGGLKNKQKQTTTPNQEEQKNKNINSKDIGDAGEYAASMLFTKRSTRYLSNRRKIDANFNTHSFNHTIPDFLVTLNDYPTLVEVKNVQDQALTEQISFELKLAREYELDYLFLCNHYTKLVENIAGGNVTVKNEKEIKLKEIQNHDDKKKKGYETNTKNLTKFDERYDWGSRRGFIYHRHAHRSIKTIFKEMYLHHIKGAAPNKIIIKRLNLNNSANIEEELNKNKQIQKN</sequence>
<organism evidence="4">
    <name type="scientific">Campylobacter jejuni</name>
    <dbReference type="NCBI Taxonomy" id="197"/>
    <lineage>
        <taxon>Bacteria</taxon>
        <taxon>Pseudomonadati</taxon>
        <taxon>Campylobacterota</taxon>
        <taxon>Epsilonproteobacteria</taxon>
        <taxon>Campylobacterales</taxon>
        <taxon>Campylobacteraceae</taxon>
        <taxon>Campylobacter</taxon>
    </lineage>
</organism>
<keyword evidence="1" id="KW-0175">Coiled coil</keyword>
<dbReference type="Pfam" id="PF15649">
    <property type="entry name" value="Tox-REase-7"/>
    <property type="match status" value="1"/>
</dbReference>
<evidence type="ECO:0000256" key="2">
    <source>
        <dbReference type="SAM" id="MobiDB-lite"/>
    </source>
</evidence>
<dbReference type="InterPro" id="IPR028903">
    <property type="entry name" value="Tox-REase-7_dom"/>
</dbReference>
<name>A0A5Y8YC82_CAMJU</name>
<feature type="compositionally biased region" description="Polar residues" evidence="2">
    <location>
        <begin position="381"/>
        <end position="398"/>
    </location>
</feature>
<gene>
    <name evidence="4" type="ORF">FZV72_08195</name>
</gene>
<reference evidence="4" key="1">
    <citation type="submission" date="2019-08" db="EMBL/GenBank/DDBJ databases">
        <authorList>
            <person name="Ashton P.M."/>
            <person name="Dallman T."/>
            <person name="Nair S."/>
            <person name="De Pinna E."/>
            <person name="Peters T."/>
            <person name="Grant K."/>
        </authorList>
    </citation>
    <scope>NUCLEOTIDE SEQUENCE</scope>
    <source>
        <strain evidence="4">265260</strain>
    </source>
</reference>
<dbReference type="AlphaFoldDB" id="A0A5Y8YC82"/>
<evidence type="ECO:0000256" key="1">
    <source>
        <dbReference type="SAM" id="Coils"/>
    </source>
</evidence>
<dbReference type="EMBL" id="AAKBXL010000018">
    <property type="protein sequence ID" value="ECQ5996920.1"/>
    <property type="molecule type" value="Genomic_DNA"/>
</dbReference>
<feature type="compositionally biased region" description="Polar residues" evidence="2">
    <location>
        <begin position="354"/>
        <end position="369"/>
    </location>
</feature>
<feature type="compositionally biased region" description="Basic residues" evidence="2">
    <location>
        <begin position="370"/>
        <end position="380"/>
    </location>
</feature>
<evidence type="ECO:0000313" key="4">
    <source>
        <dbReference type="EMBL" id="ECQ5996920.1"/>
    </source>
</evidence>
<feature type="domain" description="Tox-REase-7" evidence="3">
    <location>
        <begin position="432"/>
        <end position="494"/>
    </location>
</feature>